<evidence type="ECO:0000313" key="1">
    <source>
        <dbReference type="EMBL" id="VEL32870.1"/>
    </source>
</evidence>
<sequence>MPLLGKAWPKKVRKHLARNDPKEVTLLLIEVGYHPNEPIGAEVGAENCHIAPRKVCSWLPRSPSASLQKAGLKNPLMGSLSGCLFPFTSDSCADSCRTSSSRHTLLPSSTNCNFAKVHKKTITSQNG</sequence>
<comment type="caution">
    <text evidence="1">The sequence shown here is derived from an EMBL/GenBank/DDBJ whole genome shotgun (WGS) entry which is preliminary data.</text>
</comment>
<proteinExistence type="predicted"/>
<protein>
    <submittedName>
        <fullName evidence="1">Uncharacterized protein</fullName>
    </submittedName>
</protein>
<organism evidence="1 2">
    <name type="scientific">Protopolystoma xenopodis</name>
    <dbReference type="NCBI Taxonomy" id="117903"/>
    <lineage>
        <taxon>Eukaryota</taxon>
        <taxon>Metazoa</taxon>
        <taxon>Spiralia</taxon>
        <taxon>Lophotrochozoa</taxon>
        <taxon>Platyhelminthes</taxon>
        <taxon>Monogenea</taxon>
        <taxon>Polyopisthocotylea</taxon>
        <taxon>Polystomatidea</taxon>
        <taxon>Polystomatidae</taxon>
        <taxon>Protopolystoma</taxon>
    </lineage>
</organism>
<name>A0A3S5B026_9PLAT</name>
<accession>A0A3S5B026</accession>
<gene>
    <name evidence="1" type="ORF">PXEA_LOCUS26310</name>
</gene>
<dbReference type="Proteomes" id="UP000784294">
    <property type="component" value="Unassembled WGS sequence"/>
</dbReference>
<evidence type="ECO:0000313" key="2">
    <source>
        <dbReference type="Proteomes" id="UP000784294"/>
    </source>
</evidence>
<dbReference type="AlphaFoldDB" id="A0A3S5B026"/>
<reference evidence="1" key="1">
    <citation type="submission" date="2018-11" db="EMBL/GenBank/DDBJ databases">
        <authorList>
            <consortium name="Pathogen Informatics"/>
        </authorList>
    </citation>
    <scope>NUCLEOTIDE SEQUENCE</scope>
</reference>
<keyword evidence="2" id="KW-1185">Reference proteome</keyword>
<dbReference type="EMBL" id="CAAALY010244782">
    <property type="protein sequence ID" value="VEL32870.1"/>
    <property type="molecule type" value="Genomic_DNA"/>
</dbReference>